<evidence type="ECO:0000313" key="6">
    <source>
        <dbReference type="EMBL" id="NGP87532.1"/>
    </source>
</evidence>
<protein>
    <submittedName>
        <fullName evidence="6">Transglycosylase SLT domain-containing protein</fullName>
    </submittedName>
</protein>
<dbReference type="GO" id="GO:0016020">
    <property type="term" value="C:membrane"/>
    <property type="evidence" value="ECO:0007669"/>
    <property type="project" value="InterPro"/>
</dbReference>
<dbReference type="GO" id="GO:0008933">
    <property type="term" value="F:peptidoglycan lytic transglycosylase activity"/>
    <property type="evidence" value="ECO:0007669"/>
    <property type="project" value="InterPro"/>
</dbReference>
<evidence type="ECO:0000256" key="3">
    <source>
        <dbReference type="SAM" id="MobiDB-lite"/>
    </source>
</evidence>
<name>A0A6M1TB19_9BACT</name>
<comment type="caution">
    <text evidence="6">The sequence shown here is derived from an EMBL/GenBank/DDBJ whole genome shotgun (WGS) entry which is preliminary data.</text>
</comment>
<dbReference type="PANTHER" id="PTHR37423">
    <property type="entry name" value="SOLUBLE LYTIC MUREIN TRANSGLYCOSYLASE-RELATED"/>
    <property type="match status" value="1"/>
</dbReference>
<dbReference type="RefSeq" id="WP_165266369.1">
    <property type="nucleotide sequence ID" value="NZ_JAALLS010000003.1"/>
</dbReference>
<dbReference type="CDD" id="cd16893">
    <property type="entry name" value="LT_MltC_MltE"/>
    <property type="match status" value="1"/>
</dbReference>
<proteinExistence type="inferred from homology"/>
<dbReference type="Pfam" id="PF01464">
    <property type="entry name" value="SLT"/>
    <property type="match status" value="1"/>
</dbReference>
<dbReference type="SUPFAM" id="SSF53955">
    <property type="entry name" value="Lysozyme-like"/>
    <property type="match status" value="1"/>
</dbReference>
<dbReference type="InterPro" id="IPR000189">
    <property type="entry name" value="Transglyc_AS"/>
</dbReference>
<dbReference type="PROSITE" id="PS00922">
    <property type="entry name" value="TRANSGLYCOSYLASE"/>
    <property type="match status" value="1"/>
</dbReference>
<dbReference type="Gene3D" id="1.10.530.10">
    <property type="match status" value="1"/>
</dbReference>
<organism evidence="6 7">
    <name type="scientific">Fodinibius halophilus</name>
    <dbReference type="NCBI Taxonomy" id="1736908"/>
    <lineage>
        <taxon>Bacteria</taxon>
        <taxon>Pseudomonadati</taxon>
        <taxon>Balneolota</taxon>
        <taxon>Balneolia</taxon>
        <taxon>Balneolales</taxon>
        <taxon>Balneolaceae</taxon>
        <taxon>Fodinibius</taxon>
    </lineage>
</organism>
<feature type="region of interest" description="Disordered" evidence="3">
    <location>
        <begin position="133"/>
        <end position="169"/>
    </location>
</feature>
<evidence type="ECO:0000259" key="4">
    <source>
        <dbReference type="Pfam" id="PF01464"/>
    </source>
</evidence>
<comment type="similarity">
    <text evidence="1">Belongs to the transglycosylase Slt family.</text>
</comment>
<dbReference type="InterPro" id="IPR008258">
    <property type="entry name" value="Transglycosylase_SLT_dom_1"/>
</dbReference>
<feature type="compositionally biased region" description="Basic and acidic residues" evidence="3">
    <location>
        <begin position="133"/>
        <end position="164"/>
    </location>
</feature>
<dbReference type="AlphaFoldDB" id="A0A6M1TB19"/>
<keyword evidence="2" id="KW-0175">Coiled coil</keyword>
<reference evidence="6 7" key="1">
    <citation type="submission" date="2020-02" db="EMBL/GenBank/DDBJ databases">
        <title>Aliifodinibius halophilus 2W32, complete genome.</title>
        <authorList>
            <person name="Li Y."/>
            <person name="Wu S."/>
        </authorList>
    </citation>
    <scope>NUCLEOTIDE SEQUENCE [LARGE SCALE GENOMIC DNA]</scope>
    <source>
        <strain evidence="6 7">2W32</strain>
    </source>
</reference>
<evidence type="ECO:0000313" key="7">
    <source>
        <dbReference type="Proteomes" id="UP000479132"/>
    </source>
</evidence>
<evidence type="ECO:0000256" key="2">
    <source>
        <dbReference type="SAM" id="Coils"/>
    </source>
</evidence>
<keyword evidence="7" id="KW-1185">Reference proteome</keyword>
<dbReference type="Pfam" id="PF11873">
    <property type="entry name" value="Mltc_N"/>
    <property type="match status" value="1"/>
</dbReference>
<evidence type="ECO:0000256" key="1">
    <source>
        <dbReference type="ARBA" id="ARBA00007734"/>
    </source>
</evidence>
<dbReference type="PANTHER" id="PTHR37423:SF2">
    <property type="entry name" value="MEMBRANE-BOUND LYTIC MUREIN TRANSGLYCOSYLASE C"/>
    <property type="match status" value="1"/>
</dbReference>
<dbReference type="Proteomes" id="UP000479132">
    <property type="component" value="Unassembled WGS sequence"/>
</dbReference>
<feature type="coiled-coil region" evidence="2">
    <location>
        <begin position="50"/>
        <end position="84"/>
    </location>
</feature>
<dbReference type="EMBL" id="JAALLS010000003">
    <property type="protein sequence ID" value="NGP87532.1"/>
    <property type="molecule type" value="Genomic_DNA"/>
</dbReference>
<accession>A0A6M1TB19</accession>
<evidence type="ECO:0000259" key="5">
    <source>
        <dbReference type="Pfam" id="PF11873"/>
    </source>
</evidence>
<gene>
    <name evidence="6" type="ORF">G3569_04130</name>
</gene>
<dbReference type="GO" id="GO:0000270">
    <property type="term" value="P:peptidoglycan metabolic process"/>
    <property type="evidence" value="ECO:0007669"/>
    <property type="project" value="InterPro"/>
</dbReference>
<dbReference type="InterPro" id="IPR023346">
    <property type="entry name" value="Lysozyme-like_dom_sf"/>
</dbReference>
<feature type="domain" description="Murein transglycosylase-C N-terminal" evidence="5">
    <location>
        <begin position="72"/>
        <end position="226"/>
    </location>
</feature>
<sequence length="403" mass="46713">MIQLDYSYRSIRFILIACMLTVFGSPTLVEAQQGFHDWAEKYEEGYAEYRENFENGVANSEEAYEEYREAYEEEFQKFKEEMQKKWGDFRERTKKKWVEYKENGKLCVSADFEKGSAKVEVLADSKEEAERIKKEMPEKTAEALKSKGTREGFETKKLPNKEVTEEPVLDDQLPKSEDETVDEYAKKVAEKETKTKEVKGDDGKTRYVVYVDLKLANNHVQKRAQKVEDDVYKFAEEYNIDPALVFAIIHVESYFNPTAASHANAYGLMQLVPSTGGRDAYRRIFKKDGIPTKEFLFKPGNNIQMGCTFIDILTSNYFSRAKDSKTRQYLMISAYNTGAGNVAVAYTGDTSLSTAFPKINKMSPEENYDFLRKNLEYAEARNYLKKVTSRRKQYNEWKVKAKE</sequence>
<feature type="domain" description="Transglycosylase SLT" evidence="4">
    <location>
        <begin position="235"/>
        <end position="344"/>
    </location>
</feature>
<dbReference type="InterPro" id="IPR024570">
    <property type="entry name" value="Murein_transglycosylaseC_N"/>
</dbReference>